<name>A0A4Q5MYP7_9MICO</name>
<dbReference type="InterPro" id="IPR037185">
    <property type="entry name" value="EmrE-like"/>
</dbReference>
<dbReference type="GO" id="GO:0016020">
    <property type="term" value="C:membrane"/>
    <property type="evidence" value="ECO:0007669"/>
    <property type="project" value="UniProtKB-SubCell"/>
</dbReference>
<evidence type="ECO:0000313" key="9">
    <source>
        <dbReference type="Proteomes" id="UP000293764"/>
    </source>
</evidence>
<dbReference type="InterPro" id="IPR050638">
    <property type="entry name" value="AA-Vitamin_Transporters"/>
</dbReference>
<dbReference type="SUPFAM" id="SSF103481">
    <property type="entry name" value="Multidrug resistance efflux transporter EmrE"/>
    <property type="match status" value="1"/>
</dbReference>
<evidence type="ECO:0000256" key="1">
    <source>
        <dbReference type="ARBA" id="ARBA00004141"/>
    </source>
</evidence>
<comment type="caution">
    <text evidence="8">The sequence shown here is derived from an EMBL/GenBank/DDBJ whole genome shotgun (WGS) entry which is preliminary data.</text>
</comment>
<dbReference type="OrthoDB" id="4825240at2"/>
<keyword evidence="5 6" id="KW-0472">Membrane</keyword>
<accession>A0A4Q5MYP7</accession>
<feature type="transmembrane region" description="Helical" evidence="6">
    <location>
        <begin position="130"/>
        <end position="152"/>
    </location>
</feature>
<dbReference type="InterPro" id="IPR000620">
    <property type="entry name" value="EamA_dom"/>
</dbReference>
<protein>
    <recommendedName>
        <fullName evidence="7">EamA domain-containing protein</fullName>
    </recommendedName>
</protein>
<evidence type="ECO:0000256" key="6">
    <source>
        <dbReference type="SAM" id="Phobius"/>
    </source>
</evidence>
<feature type="transmembrane region" description="Helical" evidence="6">
    <location>
        <begin position="248"/>
        <end position="269"/>
    </location>
</feature>
<feature type="transmembrane region" description="Helical" evidence="6">
    <location>
        <begin position="158"/>
        <end position="179"/>
    </location>
</feature>
<dbReference type="Pfam" id="PF00892">
    <property type="entry name" value="EamA"/>
    <property type="match status" value="2"/>
</dbReference>
<feature type="transmembrane region" description="Helical" evidence="6">
    <location>
        <begin position="275"/>
        <end position="293"/>
    </location>
</feature>
<proteinExistence type="inferred from homology"/>
<feature type="transmembrane region" description="Helical" evidence="6">
    <location>
        <begin position="42"/>
        <end position="62"/>
    </location>
</feature>
<comment type="subcellular location">
    <subcellularLocation>
        <location evidence="1">Membrane</location>
        <topology evidence="1">Multi-pass membrane protein</topology>
    </subcellularLocation>
</comment>
<evidence type="ECO:0000256" key="5">
    <source>
        <dbReference type="ARBA" id="ARBA00023136"/>
    </source>
</evidence>
<feature type="transmembrane region" description="Helical" evidence="6">
    <location>
        <begin position="191"/>
        <end position="213"/>
    </location>
</feature>
<feature type="transmembrane region" description="Helical" evidence="6">
    <location>
        <begin position="105"/>
        <end position="123"/>
    </location>
</feature>
<dbReference type="EMBL" id="SDWW01000026">
    <property type="protein sequence ID" value="RYV50820.1"/>
    <property type="molecule type" value="Genomic_DNA"/>
</dbReference>
<reference evidence="8 9" key="1">
    <citation type="submission" date="2019-01" db="EMBL/GenBank/DDBJ databases">
        <title>Novel species of Cellulomonas.</title>
        <authorList>
            <person name="Liu Q."/>
            <person name="Xin Y.-H."/>
        </authorList>
    </citation>
    <scope>NUCLEOTIDE SEQUENCE [LARGE SCALE GENOMIC DNA]</scope>
    <source>
        <strain evidence="8 9">HLT2-17</strain>
    </source>
</reference>
<evidence type="ECO:0000256" key="4">
    <source>
        <dbReference type="ARBA" id="ARBA00022989"/>
    </source>
</evidence>
<gene>
    <name evidence="8" type="ORF">EUA98_11790</name>
</gene>
<keyword evidence="4 6" id="KW-1133">Transmembrane helix</keyword>
<evidence type="ECO:0000259" key="7">
    <source>
        <dbReference type="Pfam" id="PF00892"/>
    </source>
</evidence>
<sequence length="305" mass="31355">MTSTRRTGLLLALATAALSGVAVFLNSYGVKAFGNASVYTTAKNLVAAVVLLVVVTAGSRAGARVTRPHGARQWLGLTAVGVIGGSIPFLLFFEGLARASSVQSAFLHKTLVVWVAVLAVALLGERLSVFHWVAIALLVIGQIGLVGGITTAVGSGELMILAATLLWSVEVVVAKRLLGEVSSWTVGLARMGIGALLLVAWVVVRGQAAILVSMDAAQWGWVLLTGVILAGFVSTWFAALARAQAVDVTAVLVLGALVTAGLQAAVGGAGVSPQLVWLGLLLGGGMLLSWHVWRSADELPRALAV</sequence>
<dbReference type="RefSeq" id="WP_130102880.1">
    <property type="nucleotide sequence ID" value="NZ_SDWW01000026.1"/>
</dbReference>
<feature type="domain" description="EamA" evidence="7">
    <location>
        <begin position="155"/>
        <end position="288"/>
    </location>
</feature>
<feature type="transmembrane region" description="Helical" evidence="6">
    <location>
        <begin position="219"/>
        <end position="241"/>
    </location>
</feature>
<keyword evidence="3 6" id="KW-0812">Transmembrane</keyword>
<dbReference type="PANTHER" id="PTHR32322">
    <property type="entry name" value="INNER MEMBRANE TRANSPORTER"/>
    <property type="match status" value="1"/>
</dbReference>
<keyword evidence="9" id="KW-1185">Reference proteome</keyword>
<evidence type="ECO:0000256" key="2">
    <source>
        <dbReference type="ARBA" id="ARBA00007362"/>
    </source>
</evidence>
<evidence type="ECO:0000256" key="3">
    <source>
        <dbReference type="ARBA" id="ARBA00022692"/>
    </source>
</evidence>
<dbReference type="PANTHER" id="PTHR32322:SF2">
    <property type="entry name" value="EAMA DOMAIN-CONTAINING PROTEIN"/>
    <property type="match status" value="1"/>
</dbReference>
<dbReference type="Proteomes" id="UP000293764">
    <property type="component" value="Unassembled WGS sequence"/>
</dbReference>
<feature type="transmembrane region" description="Helical" evidence="6">
    <location>
        <begin position="74"/>
        <end position="93"/>
    </location>
</feature>
<organism evidence="8 9">
    <name type="scientific">Pengzhenrongella frigida</name>
    <dbReference type="NCBI Taxonomy" id="1259133"/>
    <lineage>
        <taxon>Bacteria</taxon>
        <taxon>Bacillati</taxon>
        <taxon>Actinomycetota</taxon>
        <taxon>Actinomycetes</taxon>
        <taxon>Micrococcales</taxon>
        <taxon>Pengzhenrongella</taxon>
    </lineage>
</organism>
<dbReference type="AlphaFoldDB" id="A0A4Q5MYP7"/>
<feature type="domain" description="EamA" evidence="7">
    <location>
        <begin position="7"/>
        <end position="145"/>
    </location>
</feature>
<comment type="similarity">
    <text evidence="2">Belongs to the EamA transporter family.</text>
</comment>
<evidence type="ECO:0000313" key="8">
    <source>
        <dbReference type="EMBL" id="RYV50820.1"/>
    </source>
</evidence>